<dbReference type="Proteomes" id="UP000886998">
    <property type="component" value="Unassembled WGS sequence"/>
</dbReference>
<keyword evidence="3" id="KW-1185">Reference proteome</keyword>
<evidence type="ECO:0000256" key="1">
    <source>
        <dbReference type="SAM" id="MobiDB-lite"/>
    </source>
</evidence>
<feature type="region of interest" description="Disordered" evidence="1">
    <location>
        <begin position="1"/>
        <end position="22"/>
    </location>
</feature>
<name>A0A8X6IM34_9ARAC</name>
<evidence type="ECO:0000313" key="3">
    <source>
        <dbReference type="Proteomes" id="UP000886998"/>
    </source>
</evidence>
<reference evidence="2" key="1">
    <citation type="submission" date="2020-08" db="EMBL/GenBank/DDBJ databases">
        <title>Multicomponent nature underlies the extraordinary mechanical properties of spider dragline silk.</title>
        <authorList>
            <person name="Kono N."/>
            <person name="Nakamura H."/>
            <person name="Mori M."/>
            <person name="Yoshida Y."/>
            <person name="Ohtoshi R."/>
            <person name="Malay A.D."/>
            <person name="Moran D.A.P."/>
            <person name="Tomita M."/>
            <person name="Numata K."/>
            <person name="Arakawa K."/>
        </authorList>
    </citation>
    <scope>NUCLEOTIDE SEQUENCE</scope>
</reference>
<protein>
    <submittedName>
        <fullName evidence="2">Uncharacterized protein</fullName>
    </submittedName>
</protein>
<dbReference type="EMBL" id="BMAV01026288">
    <property type="protein sequence ID" value="GFS48933.1"/>
    <property type="molecule type" value="Genomic_DNA"/>
</dbReference>
<accession>A0A8X6IM34</accession>
<dbReference type="AlphaFoldDB" id="A0A8X6IM34"/>
<comment type="caution">
    <text evidence="2">The sequence shown here is derived from an EMBL/GenBank/DDBJ whole genome shotgun (WGS) entry which is preliminary data.</text>
</comment>
<evidence type="ECO:0000313" key="2">
    <source>
        <dbReference type="EMBL" id="GFS48933.1"/>
    </source>
</evidence>
<proteinExistence type="predicted"/>
<sequence>MKGRTTEPHSFTTNTRERKNPLEQRTLSILRISRRSLSVSLLSHHFLQPLTSSFEAGTIQFRSIVCFNPDLSDLGFLYSKIGLTDRKTSGQ</sequence>
<organism evidence="2 3">
    <name type="scientific">Trichonephila inaurata madagascariensis</name>
    <dbReference type="NCBI Taxonomy" id="2747483"/>
    <lineage>
        <taxon>Eukaryota</taxon>
        <taxon>Metazoa</taxon>
        <taxon>Ecdysozoa</taxon>
        <taxon>Arthropoda</taxon>
        <taxon>Chelicerata</taxon>
        <taxon>Arachnida</taxon>
        <taxon>Araneae</taxon>
        <taxon>Araneomorphae</taxon>
        <taxon>Entelegynae</taxon>
        <taxon>Araneoidea</taxon>
        <taxon>Nephilidae</taxon>
        <taxon>Trichonephila</taxon>
        <taxon>Trichonephila inaurata</taxon>
    </lineage>
</organism>
<gene>
    <name evidence="2" type="ORF">TNIN_416891</name>
</gene>